<feature type="transmembrane region" description="Helical" evidence="1">
    <location>
        <begin position="89"/>
        <end position="110"/>
    </location>
</feature>
<reference evidence="2 3" key="1">
    <citation type="submission" date="2015-09" db="EMBL/GenBank/DDBJ databases">
        <title>Draft genome sequence of a Caloramator mitchellensis, a moderate thermophile from the Great Artesian Basin of Australia.</title>
        <authorList>
            <person name="Patel B.K."/>
        </authorList>
    </citation>
    <scope>NUCLEOTIDE SEQUENCE [LARGE SCALE GENOMIC DNA]</scope>
    <source>
        <strain evidence="2 3">VF08</strain>
    </source>
</reference>
<accession>A0A0R3JVV4</accession>
<name>A0A0R3JVV4_CALMK</name>
<dbReference type="EMBL" id="LKHP01000002">
    <property type="protein sequence ID" value="KRQ87712.1"/>
    <property type="molecule type" value="Genomic_DNA"/>
</dbReference>
<comment type="caution">
    <text evidence="2">The sequence shown here is derived from an EMBL/GenBank/DDBJ whole genome shotgun (WGS) entry which is preliminary data.</text>
</comment>
<organism evidence="2 3">
    <name type="scientific">Caloramator mitchellensis</name>
    <dbReference type="NCBI Taxonomy" id="908809"/>
    <lineage>
        <taxon>Bacteria</taxon>
        <taxon>Bacillati</taxon>
        <taxon>Bacillota</taxon>
        <taxon>Clostridia</taxon>
        <taxon>Eubacteriales</taxon>
        <taxon>Clostridiaceae</taxon>
        <taxon>Caloramator</taxon>
    </lineage>
</organism>
<keyword evidence="3" id="KW-1185">Reference proteome</keyword>
<protein>
    <submittedName>
        <fullName evidence="2">Uncharacterized protein</fullName>
    </submittedName>
</protein>
<dbReference type="Proteomes" id="UP000052015">
    <property type="component" value="Unassembled WGS sequence"/>
</dbReference>
<dbReference type="AlphaFoldDB" id="A0A0R3JVV4"/>
<sequence length="117" mass="13469">MKFTFVIIAYGLFICIMTIPNLFIGFLNKDIDIYSLLIFIFGLMTAINGVGIYKRKSRAFFSLLSMNVLVLVLLILILVLNFLAEGINVVTILRAILILLPQIIVLYYLWRNKCKLY</sequence>
<evidence type="ECO:0000313" key="2">
    <source>
        <dbReference type="EMBL" id="KRQ87712.1"/>
    </source>
</evidence>
<dbReference type="RefSeq" id="WP_057976806.1">
    <property type="nucleotide sequence ID" value="NZ_LKHP01000002.1"/>
</dbReference>
<keyword evidence="1" id="KW-1133">Transmembrane helix</keyword>
<evidence type="ECO:0000256" key="1">
    <source>
        <dbReference type="SAM" id="Phobius"/>
    </source>
</evidence>
<feature type="transmembrane region" description="Helical" evidence="1">
    <location>
        <begin position="7"/>
        <end position="27"/>
    </location>
</feature>
<gene>
    <name evidence="2" type="ORF">ABG79_00514</name>
</gene>
<feature type="transmembrane region" description="Helical" evidence="1">
    <location>
        <begin position="33"/>
        <end position="53"/>
    </location>
</feature>
<proteinExistence type="predicted"/>
<evidence type="ECO:0000313" key="3">
    <source>
        <dbReference type="Proteomes" id="UP000052015"/>
    </source>
</evidence>
<feature type="transmembrane region" description="Helical" evidence="1">
    <location>
        <begin position="60"/>
        <end position="83"/>
    </location>
</feature>
<keyword evidence="1" id="KW-0472">Membrane</keyword>
<keyword evidence="1" id="KW-0812">Transmembrane</keyword>